<feature type="transmembrane region" description="Helical" evidence="1">
    <location>
        <begin position="66"/>
        <end position="84"/>
    </location>
</feature>
<evidence type="ECO:0008006" key="4">
    <source>
        <dbReference type="Google" id="ProtNLM"/>
    </source>
</evidence>
<evidence type="ECO:0000256" key="1">
    <source>
        <dbReference type="SAM" id="Phobius"/>
    </source>
</evidence>
<proteinExistence type="predicted"/>
<keyword evidence="1" id="KW-0472">Membrane</keyword>
<evidence type="ECO:0000313" key="3">
    <source>
        <dbReference type="Proteomes" id="UP000015104"/>
    </source>
</evidence>
<keyword evidence="1" id="KW-1133">Transmembrane helix</keyword>
<organism evidence="2 3">
    <name type="scientific">Tetranychus urticae</name>
    <name type="common">Two-spotted spider mite</name>
    <dbReference type="NCBI Taxonomy" id="32264"/>
    <lineage>
        <taxon>Eukaryota</taxon>
        <taxon>Metazoa</taxon>
        <taxon>Ecdysozoa</taxon>
        <taxon>Arthropoda</taxon>
        <taxon>Chelicerata</taxon>
        <taxon>Arachnida</taxon>
        <taxon>Acari</taxon>
        <taxon>Acariformes</taxon>
        <taxon>Trombidiformes</taxon>
        <taxon>Prostigmata</taxon>
        <taxon>Eleutherengona</taxon>
        <taxon>Raphignathae</taxon>
        <taxon>Tetranychoidea</taxon>
        <taxon>Tetranychidae</taxon>
        <taxon>Tetranychus</taxon>
    </lineage>
</organism>
<dbReference type="EMBL" id="CAEY01001890">
    <property type="status" value="NOT_ANNOTATED_CDS"/>
    <property type="molecule type" value="Genomic_DNA"/>
</dbReference>
<reference evidence="2" key="2">
    <citation type="submission" date="2015-06" db="UniProtKB">
        <authorList>
            <consortium name="EnsemblMetazoa"/>
        </authorList>
    </citation>
    <scope>IDENTIFICATION</scope>
</reference>
<name>T1K9H9_TETUR</name>
<reference evidence="3" key="1">
    <citation type="submission" date="2011-08" db="EMBL/GenBank/DDBJ databases">
        <authorList>
            <person name="Rombauts S."/>
        </authorList>
    </citation>
    <scope>NUCLEOTIDE SEQUENCE</scope>
    <source>
        <strain evidence="3">London</strain>
    </source>
</reference>
<feature type="transmembrane region" description="Helical" evidence="1">
    <location>
        <begin position="225"/>
        <end position="246"/>
    </location>
</feature>
<dbReference type="AlphaFoldDB" id="T1K9H9"/>
<dbReference type="Proteomes" id="UP000015104">
    <property type="component" value="Unassembled WGS sequence"/>
</dbReference>
<feature type="transmembrane region" description="Helical" evidence="1">
    <location>
        <begin position="253"/>
        <end position="275"/>
    </location>
</feature>
<feature type="transmembrane region" description="Helical" evidence="1">
    <location>
        <begin position="147"/>
        <end position="169"/>
    </location>
</feature>
<evidence type="ECO:0000313" key="2">
    <source>
        <dbReference type="EnsemblMetazoa" id="tetur07g04990.1"/>
    </source>
</evidence>
<feature type="transmembrane region" description="Helical" evidence="1">
    <location>
        <begin position="26"/>
        <end position="45"/>
    </location>
</feature>
<sequence length="350" mass="40671">MDSKESIVTKGFLVKYNLMLSPFPRWFIIFTLGLCGLIKNTRYLIPFLSSSFSSASKSIEFNTIRYAIYIVILLSRGVIVTFGLDWKAFAAYTEQLSRVELDKDEESVKRIDRERRIKNCVCFFALLSYIMITISRSIPRIRMEVNYLFILLNDIIILISNFYLIYLIIDLSICLKAAFRFINHHLEHFKITSPNSMLPKLRQSRLLYSCAVRASQEAEKFARHYIAWCYFHFFLLSIVNIVEILSPKGVESIAFVLFMAFDIINTGYLTLNLVAVNSVSTEGMEDLYEISYDLKSYNLQNENNLFLNRMLWQNVGFTFSNLFLINPNFITSLLSFSLTIAIMIANFLYS</sequence>
<feature type="transmembrane region" description="Helical" evidence="1">
    <location>
        <begin position="116"/>
        <end position="135"/>
    </location>
</feature>
<dbReference type="HOGENOM" id="CLU_066525_0_0_1"/>
<dbReference type="EnsemblMetazoa" id="tetur07g04990.1">
    <property type="protein sequence ID" value="tetur07g04990.1"/>
    <property type="gene ID" value="tetur07g04990"/>
</dbReference>
<feature type="transmembrane region" description="Helical" evidence="1">
    <location>
        <begin position="329"/>
        <end position="349"/>
    </location>
</feature>
<keyword evidence="1" id="KW-0812">Transmembrane</keyword>
<protein>
    <recommendedName>
        <fullName evidence="4">Gustatory receptor</fullName>
    </recommendedName>
</protein>
<accession>T1K9H9</accession>
<keyword evidence="3" id="KW-1185">Reference proteome</keyword>